<dbReference type="AlphaFoldDB" id="A0A2G4U552"/>
<evidence type="ECO:0000313" key="2">
    <source>
        <dbReference type="EMBL" id="PHZ28438.1"/>
    </source>
</evidence>
<dbReference type="RefSeq" id="WP_005277320.1">
    <property type="nucleotide sequence ID" value="NZ_PEHN01000004.1"/>
</dbReference>
<gene>
    <name evidence="2" type="ORF">CS533_06945</name>
</gene>
<feature type="coiled-coil region" evidence="1">
    <location>
        <begin position="251"/>
        <end position="285"/>
    </location>
</feature>
<dbReference type="Proteomes" id="UP000229378">
    <property type="component" value="Unassembled WGS sequence"/>
</dbReference>
<dbReference type="CDD" id="cd02440">
    <property type="entry name" value="AdoMet_MTases"/>
    <property type="match status" value="1"/>
</dbReference>
<dbReference type="Gene3D" id="3.40.50.150">
    <property type="entry name" value="Vaccinia Virus protein VP39"/>
    <property type="match status" value="1"/>
</dbReference>
<dbReference type="EMBL" id="PEHN01000004">
    <property type="protein sequence ID" value="PHZ28438.1"/>
    <property type="molecule type" value="Genomic_DNA"/>
</dbReference>
<reference evidence="2 3" key="1">
    <citation type="submission" date="2017-10" db="EMBL/GenBank/DDBJ databases">
        <authorList>
            <person name="Banno H."/>
            <person name="Chua N.-H."/>
        </authorList>
    </citation>
    <scope>NUCLEOTIDE SEQUENCE [LARGE SCALE GENOMIC DNA]</scope>
    <source>
        <strain evidence="2 3">SCPM-O-B-7607</strain>
    </source>
</reference>
<dbReference type="SUPFAM" id="SSF53335">
    <property type="entry name" value="S-adenosyl-L-methionine-dependent methyltransferases"/>
    <property type="match status" value="1"/>
</dbReference>
<protein>
    <submittedName>
        <fullName evidence="2">Class I SAM-dependent methyltransferase</fullName>
    </submittedName>
</protein>
<dbReference type="PANTHER" id="PTHR43861:SF1">
    <property type="entry name" value="TRANS-ACONITATE 2-METHYLTRANSFERASE"/>
    <property type="match status" value="1"/>
</dbReference>
<sequence length="527" mass="60442">MADFYRAFEDKYRGSQASIKERLMVYSPLIEKIKELHGGLTSLDLGCGRGEWMSLLRDLGVETFGIDLDDAMLEECRIRNFSVRNVDAISFLNSCEAEKYHIITAFHFVEHIAFDDLCTVIDNAIRALKPGGILILETPNAENIIVGTNNFYLDPTHKKPIPALLLNFLCEYYGLRNSYIMRLQHPQGLMEKADFGLYDVITGVSFDYSVIAQKKDINAIDVNIEEILGGKSGYNLEKLSKLYDKKTAAKFEESKENYNLLEEKINLLENSLQDVQLEFKLLIEDRTKELAMLENRIELIYKSNSWKFTAPFRFISSKINKQRTKKISNSNNAKLISVRNNKYAIKAYLLLKKLNPSSAVFLKLKYDEVIFNTEVNNFNKNKKAQEELAIASKNKTADNLNELNHFDLVSEVNHINMMSTDSYINYLQDVIKSNGFQHLNSSLPVGTDTWILKIKEALYLNKPLDELFSENNENIAAATALYIVLLNRMPENDIVRSKPIRHLCMVIQQSEEYKKASGNNLKNWCNL</sequence>
<dbReference type="Pfam" id="PF13489">
    <property type="entry name" value="Methyltransf_23"/>
    <property type="match status" value="1"/>
</dbReference>
<dbReference type="InterPro" id="IPR029063">
    <property type="entry name" value="SAM-dependent_MTases_sf"/>
</dbReference>
<accession>A0A2G4U552</accession>
<keyword evidence="2" id="KW-0808">Transferase</keyword>
<keyword evidence="2" id="KW-0489">Methyltransferase</keyword>
<dbReference type="PANTHER" id="PTHR43861">
    <property type="entry name" value="TRANS-ACONITATE 2-METHYLTRANSFERASE-RELATED"/>
    <property type="match status" value="1"/>
</dbReference>
<proteinExistence type="predicted"/>
<evidence type="ECO:0000313" key="3">
    <source>
        <dbReference type="Proteomes" id="UP000229378"/>
    </source>
</evidence>
<dbReference type="GO" id="GO:0032259">
    <property type="term" value="P:methylation"/>
    <property type="evidence" value="ECO:0007669"/>
    <property type="project" value="UniProtKB-KW"/>
</dbReference>
<keyword evidence="1" id="KW-0175">Coiled coil</keyword>
<evidence type="ECO:0000256" key="1">
    <source>
        <dbReference type="SAM" id="Coils"/>
    </source>
</evidence>
<organism evidence="2 3">
    <name type="scientific">Yersinia bercovieri</name>
    <dbReference type="NCBI Taxonomy" id="634"/>
    <lineage>
        <taxon>Bacteria</taxon>
        <taxon>Pseudomonadati</taxon>
        <taxon>Pseudomonadota</taxon>
        <taxon>Gammaproteobacteria</taxon>
        <taxon>Enterobacterales</taxon>
        <taxon>Yersiniaceae</taxon>
        <taxon>Yersinia</taxon>
    </lineage>
</organism>
<dbReference type="GO" id="GO:0008168">
    <property type="term" value="F:methyltransferase activity"/>
    <property type="evidence" value="ECO:0007669"/>
    <property type="project" value="UniProtKB-KW"/>
</dbReference>
<comment type="caution">
    <text evidence="2">The sequence shown here is derived from an EMBL/GenBank/DDBJ whole genome shotgun (WGS) entry which is preliminary data.</text>
</comment>
<name>A0A2G4U552_YERBE</name>